<dbReference type="InterPro" id="IPR036942">
    <property type="entry name" value="Beta-barrel_TonB_sf"/>
</dbReference>
<dbReference type="Gene3D" id="2.40.170.20">
    <property type="entry name" value="TonB-dependent receptor, beta-barrel domain"/>
    <property type="match status" value="1"/>
</dbReference>
<dbReference type="GO" id="GO:0030246">
    <property type="term" value="F:carbohydrate binding"/>
    <property type="evidence" value="ECO:0007669"/>
    <property type="project" value="InterPro"/>
</dbReference>
<dbReference type="AlphaFoldDB" id="A0A7S7NUM9"/>
<evidence type="ECO:0000256" key="2">
    <source>
        <dbReference type="ARBA" id="ARBA00022448"/>
    </source>
</evidence>
<dbReference type="EMBL" id="CP063849">
    <property type="protein sequence ID" value="QOY89519.1"/>
    <property type="molecule type" value="Genomic_DNA"/>
</dbReference>
<dbReference type="RefSeq" id="WP_194451181.1">
    <property type="nucleotide sequence ID" value="NZ_CP063849.1"/>
</dbReference>
<dbReference type="InterPro" id="IPR013784">
    <property type="entry name" value="Carb-bd-like_fold"/>
</dbReference>
<keyword evidence="8" id="KW-0732">Signal</keyword>
<evidence type="ECO:0000256" key="6">
    <source>
        <dbReference type="ARBA" id="ARBA00023237"/>
    </source>
</evidence>
<evidence type="ECO:0000313" key="10">
    <source>
        <dbReference type="EMBL" id="QOY89519.1"/>
    </source>
</evidence>
<reference evidence="10 11" key="1">
    <citation type="submission" date="2020-10" db="EMBL/GenBank/DDBJ databases">
        <title>Complete genome sequence of Paludibaculum fermentans P105T, a facultatively anaerobic acidobacterium capable of dissimilatory Fe(III) reduction.</title>
        <authorList>
            <person name="Dedysh S.N."/>
            <person name="Beletsky A.V."/>
            <person name="Kulichevskaya I.S."/>
            <person name="Mardanov A.V."/>
            <person name="Ravin N.V."/>
        </authorList>
    </citation>
    <scope>NUCLEOTIDE SEQUENCE [LARGE SCALE GENOMIC DNA]</scope>
    <source>
        <strain evidence="10 11">P105</strain>
    </source>
</reference>
<dbReference type="KEGG" id="pfer:IRI77_06085"/>
<keyword evidence="4" id="KW-0812">Transmembrane</keyword>
<dbReference type="SUPFAM" id="SSF49452">
    <property type="entry name" value="Starch-binding domain-like"/>
    <property type="match status" value="1"/>
</dbReference>
<comment type="subcellular location">
    <subcellularLocation>
        <location evidence="1">Cell outer membrane</location>
        <topology evidence="1">Multi-pass membrane protein</topology>
    </subcellularLocation>
</comment>
<dbReference type="Pfam" id="PF13620">
    <property type="entry name" value="CarboxypepD_reg"/>
    <property type="match status" value="1"/>
</dbReference>
<dbReference type="Pfam" id="PF25183">
    <property type="entry name" value="OMP_b-brl_4"/>
    <property type="match status" value="1"/>
</dbReference>
<evidence type="ECO:0000256" key="3">
    <source>
        <dbReference type="ARBA" id="ARBA00022452"/>
    </source>
</evidence>
<evidence type="ECO:0000256" key="5">
    <source>
        <dbReference type="ARBA" id="ARBA00023136"/>
    </source>
</evidence>
<keyword evidence="3" id="KW-1134">Transmembrane beta strand</keyword>
<feature type="domain" description="TonB-dependent transporter Oar-like beta-barrel" evidence="9">
    <location>
        <begin position="250"/>
        <end position="1161"/>
    </location>
</feature>
<protein>
    <submittedName>
        <fullName evidence="10">TonB-dependent receptor</fullName>
    </submittedName>
</protein>
<dbReference type="GO" id="GO:0015344">
    <property type="term" value="F:siderophore uptake transmembrane transporter activity"/>
    <property type="evidence" value="ECO:0007669"/>
    <property type="project" value="TreeGrafter"/>
</dbReference>
<feature type="signal peptide" evidence="8">
    <location>
        <begin position="1"/>
        <end position="27"/>
    </location>
</feature>
<dbReference type="GO" id="GO:0044718">
    <property type="term" value="P:siderophore transmembrane transport"/>
    <property type="evidence" value="ECO:0007669"/>
    <property type="project" value="TreeGrafter"/>
</dbReference>
<keyword evidence="6" id="KW-0998">Cell outer membrane</keyword>
<gene>
    <name evidence="10" type="ORF">IRI77_06085</name>
</gene>
<sequence>MHQFRTSLARALPLVLLLISAILPLSAQDPRGTILGRVVDGTGAVVPNAEVRAINDSTGVAVSGKTNNSGNYVLPYLITGNYTITCELTGFKKFLRQAVQVRINDSVEVDIDLQVGATSETMEVKDTTPLLSTAEASLGQVIDERRVLELPQFAGNAMDLVHLAPGTVNGTNMRLRKAGFNSAPSTFSTDGGGNNQNEFSIDGVSNTYSDGTAPRVAFSPPQTAIAEFKVQTSAFDASLGHTMGSTVNVSTKSGTNTLHGEAHEWFRHSALDAPTIFQNKSGQPISIYQDNRYGASAGAPVYIPKLYNGKNRTFWFFAYEANKFGNPDSGGNILSTVPTAKMHEGDLSEYLGLGAAYQFYDPKSTTLTGGKYVRTPVPNNIIPKSQLDKVGVNFINLYPLPNQQGTLDFRNNYYRSGKALEDYWVWITRLDHAFSENHRVFLRLHRDYWQEDKNRNFNNDVNGVILNRNNKGIAFDDVYVFSPSFLLNFRYGLTFQDFPERRTSQGYDLASLGLSSNLISQLPDKKIAPIPNIQVTPFSQISQWESQDGVTASTTNSFVGNFTKMKGNHTLRFGPEFRVYRESRNRYGSGLSPQYIYDATYTKANDTAGNPTLGGQLASMLYGIPGNSPNSISNMNRTASYVEQDKYFAVYLQDDWKLSRKLTVNLGLRYEYESPMTERFDRGAIHYDSSTPNPVNEAAKANYAKNPIPELAVTQFAAIGGLTFANVGRNPRTFWEPEKLNFQPRAGFAYQYRPKTIIRGGYGIYTASIGVNYTNTNQTGFSQSTQMLPSLDNGLTFFATNANPFPNGLISPAGASGGLSTNLGQQVQFFSDRRSHPYSQRWSFGIQQEFPQKFLVEAAYVGNRNTRLGINRELSYTPAQYLSTSPVRDQATIDYLGKTFPNPYFGLSPTYTANTTRGSLLRNYSQFSSVQILADQAGYSWYHSLQSRIERRFANAWTVQASYTWSKAMEATEFMNSQDPMPYESIASLDRTHRLTGSGIWEIPFGRGRHFGSGMNKAVDFVAGGWQLGGIYQHQSGAPLGFGNRIFNGDVKNFVKPENERNVDAWFTPAKTVGFETNGTLQLASNLRRFPLRFSSARGPNQDRWDFSLIKNFRLSERWNTQFRAETFNALNHPNLYDPNTDPTSPSYGSITGQDTPRSWQMSLKLTF</sequence>
<evidence type="ECO:0000256" key="4">
    <source>
        <dbReference type="ARBA" id="ARBA00022692"/>
    </source>
</evidence>
<dbReference type="PANTHER" id="PTHR30069:SF46">
    <property type="entry name" value="OAR PROTEIN"/>
    <property type="match status" value="1"/>
</dbReference>
<keyword evidence="2" id="KW-0813">Transport</keyword>
<keyword evidence="10" id="KW-0675">Receptor</keyword>
<evidence type="ECO:0000259" key="9">
    <source>
        <dbReference type="Pfam" id="PF25183"/>
    </source>
</evidence>
<proteinExistence type="predicted"/>
<dbReference type="Gene3D" id="2.60.40.1120">
    <property type="entry name" value="Carboxypeptidase-like, regulatory domain"/>
    <property type="match status" value="1"/>
</dbReference>
<dbReference type="InterPro" id="IPR057601">
    <property type="entry name" value="Oar-like_b-barrel"/>
</dbReference>
<dbReference type="InterPro" id="IPR039426">
    <property type="entry name" value="TonB-dep_rcpt-like"/>
</dbReference>
<feature type="chain" id="PRO_5032832781" evidence="8">
    <location>
        <begin position="28"/>
        <end position="1168"/>
    </location>
</feature>
<keyword evidence="5" id="KW-0472">Membrane</keyword>
<evidence type="ECO:0000313" key="11">
    <source>
        <dbReference type="Proteomes" id="UP000593892"/>
    </source>
</evidence>
<evidence type="ECO:0000256" key="7">
    <source>
        <dbReference type="SAM" id="MobiDB-lite"/>
    </source>
</evidence>
<feature type="region of interest" description="Disordered" evidence="7">
    <location>
        <begin position="1134"/>
        <end position="1154"/>
    </location>
</feature>
<dbReference type="GO" id="GO:0009279">
    <property type="term" value="C:cell outer membrane"/>
    <property type="evidence" value="ECO:0007669"/>
    <property type="project" value="UniProtKB-SubCell"/>
</dbReference>
<evidence type="ECO:0000256" key="8">
    <source>
        <dbReference type="SAM" id="SignalP"/>
    </source>
</evidence>
<dbReference type="Proteomes" id="UP000593892">
    <property type="component" value="Chromosome"/>
</dbReference>
<organism evidence="10 11">
    <name type="scientific">Paludibaculum fermentans</name>
    <dbReference type="NCBI Taxonomy" id="1473598"/>
    <lineage>
        <taxon>Bacteria</taxon>
        <taxon>Pseudomonadati</taxon>
        <taxon>Acidobacteriota</taxon>
        <taxon>Terriglobia</taxon>
        <taxon>Bryobacterales</taxon>
        <taxon>Bryobacteraceae</taxon>
        <taxon>Paludibaculum</taxon>
    </lineage>
</organism>
<dbReference type="SUPFAM" id="SSF56935">
    <property type="entry name" value="Porins"/>
    <property type="match status" value="1"/>
</dbReference>
<name>A0A7S7NUM9_PALFE</name>
<accession>A0A7S7NUM9</accession>
<keyword evidence="11" id="KW-1185">Reference proteome</keyword>
<evidence type="ECO:0000256" key="1">
    <source>
        <dbReference type="ARBA" id="ARBA00004571"/>
    </source>
</evidence>
<dbReference type="PANTHER" id="PTHR30069">
    <property type="entry name" value="TONB-DEPENDENT OUTER MEMBRANE RECEPTOR"/>
    <property type="match status" value="1"/>
</dbReference>
<feature type="compositionally biased region" description="Polar residues" evidence="7">
    <location>
        <begin position="1141"/>
        <end position="1154"/>
    </location>
</feature>